<name>A0A553PC67_TIGCA</name>
<organism evidence="2 3">
    <name type="scientific">Tigriopus californicus</name>
    <name type="common">Marine copepod</name>
    <dbReference type="NCBI Taxonomy" id="6832"/>
    <lineage>
        <taxon>Eukaryota</taxon>
        <taxon>Metazoa</taxon>
        <taxon>Ecdysozoa</taxon>
        <taxon>Arthropoda</taxon>
        <taxon>Crustacea</taxon>
        <taxon>Multicrustacea</taxon>
        <taxon>Hexanauplia</taxon>
        <taxon>Copepoda</taxon>
        <taxon>Harpacticoida</taxon>
        <taxon>Harpacticidae</taxon>
        <taxon>Tigriopus</taxon>
    </lineage>
</organism>
<evidence type="ECO:0000313" key="2">
    <source>
        <dbReference type="EMBL" id="TRY75272.1"/>
    </source>
</evidence>
<dbReference type="EMBL" id="VCGU01000005">
    <property type="protein sequence ID" value="TRY75272.1"/>
    <property type="molecule type" value="Genomic_DNA"/>
</dbReference>
<feature type="compositionally biased region" description="Low complexity" evidence="1">
    <location>
        <begin position="120"/>
        <end position="129"/>
    </location>
</feature>
<proteinExistence type="predicted"/>
<evidence type="ECO:0000313" key="3">
    <source>
        <dbReference type="Proteomes" id="UP000318571"/>
    </source>
</evidence>
<sequence>MPSPTMAEGSSSSSSSSLGDPGASGVFGSCDATTAANRRSSTGTSRRRRPRMGRTAVAAVVSSTVSSKDNSVDCDRTAPRKSGAFARAAGDLRARSAGRGAVRSKSDKEPCSAGEGGSARSGSDASDIGSSEKEANKGEEGASFAGPRLLRRLRRAGLDWISRAGIEDRDQRRFFDGGVCGRGVGGTGAGASGAFRWRIRLPNTVLGVSRATMSWYSRRI</sequence>
<feature type="compositionally biased region" description="Low complexity" evidence="1">
    <location>
        <begin position="53"/>
        <end position="67"/>
    </location>
</feature>
<reference evidence="2 3" key="1">
    <citation type="journal article" date="2018" name="Nat. Ecol. Evol.">
        <title>Genomic signatures of mitonuclear coevolution across populations of Tigriopus californicus.</title>
        <authorList>
            <person name="Barreto F.S."/>
            <person name="Watson E.T."/>
            <person name="Lima T.G."/>
            <person name="Willett C.S."/>
            <person name="Edmands S."/>
            <person name="Li W."/>
            <person name="Burton R.S."/>
        </authorList>
    </citation>
    <scope>NUCLEOTIDE SEQUENCE [LARGE SCALE GENOMIC DNA]</scope>
    <source>
        <strain evidence="2 3">San Diego</strain>
    </source>
</reference>
<accession>A0A553PC67</accession>
<protein>
    <submittedName>
        <fullName evidence="2">Uncharacterized protein</fullName>
    </submittedName>
</protein>
<evidence type="ECO:0000256" key="1">
    <source>
        <dbReference type="SAM" id="MobiDB-lite"/>
    </source>
</evidence>
<dbReference type="AlphaFoldDB" id="A0A553PC67"/>
<feature type="compositionally biased region" description="Basic and acidic residues" evidence="1">
    <location>
        <begin position="130"/>
        <end position="140"/>
    </location>
</feature>
<dbReference type="Proteomes" id="UP000318571">
    <property type="component" value="Chromosome 2"/>
</dbReference>
<feature type="region of interest" description="Disordered" evidence="1">
    <location>
        <begin position="1"/>
        <end position="142"/>
    </location>
</feature>
<feature type="compositionally biased region" description="Low complexity" evidence="1">
    <location>
        <begin position="32"/>
        <end position="44"/>
    </location>
</feature>
<keyword evidence="3" id="KW-1185">Reference proteome</keyword>
<comment type="caution">
    <text evidence="2">The sequence shown here is derived from an EMBL/GenBank/DDBJ whole genome shotgun (WGS) entry which is preliminary data.</text>
</comment>
<gene>
    <name evidence="2" type="ORF">TCAL_16835</name>
</gene>